<protein>
    <recommendedName>
        <fullName evidence="4">Proteophosphoglycan ppg4</fullName>
    </recommendedName>
</protein>
<evidence type="ECO:0008006" key="4">
    <source>
        <dbReference type="Google" id="ProtNLM"/>
    </source>
</evidence>
<feature type="compositionally biased region" description="Polar residues" evidence="1">
    <location>
        <begin position="1"/>
        <end position="15"/>
    </location>
</feature>
<feature type="region of interest" description="Disordered" evidence="1">
    <location>
        <begin position="964"/>
        <end position="1011"/>
    </location>
</feature>
<dbReference type="Proteomes" id="UP000233524">
    <property type="component" value="Unassembled WGS sequence"/>
</dbReference>
<feature type="compositionally biased region" description="Polar residues" evidence="1">
    <location>
        <begin position="994"/>
        <end position="1007"/>
    </location>
</feature>
<feature type="compositionally biased region" description="Polar residues" evidence="1">
    <location>
        <begin position="521"/>
        <end position="557"/>
    </location>
</feature>
<feature type="compositionally biased region" description="Polar residues" evidence="1">
    <location>
        <begin position="1071"/>
        <end position="1103"/>
    </location>
</feature>
<feature type="compositionally biased region" description="Polar residues" evidence="1">
    <location>
        <begin position="373"/>
        <end position="387"/>
    </location>
</feature>
<feature type="region of interest" description="Disordered" evidence="1">
    <location>
        <begin position="267"/>
        <end position="312"/>
    </location>
</feature>
<sequence length="1201" mass="131149">MGNASSSSVEATTPKKTPHKLSKPRVGNHASTTAGLLSSNGRLASSITRVPNFSLDDGDQPRTTRPSSFFFSRPPSRAVQASSSVAIPISTPLSAQPPIEPIVTSPATHERVEQPLEPPPKETSNRRRSFLRSRSSRRWSGEQWQASPGFTIPRKDDGLPRVQSMIYDSRQTQNFSRHITGSWHLPEDGTYASFGFEAYQSDRLPHLTSPVNMHDHESVVSEPKHSLSENTWKSSHPASRAPSVRLSRANSDISIYAPVRRRSVIRTPGVATRAETTPEVSRRTSVRGRQESTASTRQSRRNSFEPSPTRILSVPSRLADLSSERAVTPSETEYKQLGAMKFGSLRITNGAPSPSSEKRRRKRGSGGHVFVLQNDSDSSLESNQKPKSNTEVKIAEPRPVISALSPITATFLKLESGAENQSALTTKLETENFAEFLPGMNFGSFSLMETRPASPQLQTTSKHTAVEDDLFEEDAQPSQVFNPRRGENETPQARPRTTRPRAEVTSKALQNLPRQDRDSGIVSSPTSDYSTQKPFSKTDSGYSSNVSLRSLRISNGSAAEKDLPPCPDEARSPRPALGEILSPTASFLGDFRLPSPTLISVESAIPAPPEREAPPPPPPPKDFPASRANSTTGTRTPEPRIRHISELVATKSKRSRHPPVALLSSRSKASGPLSPSSIQLSPSLPDASDVAGFASRSRKPGPLKRLLSVTSRKGSRSNGLRRSFRNSGSSTASSVSRDSASTPDLRAKANKDARPSNLVNVESAHPVERDDLGNTQTETPDEGIVRRRRSLQAISSSVVSAAVSVLPSRKSIRRSRSPNANSDNDRELHEREQLDSMAPENERWSGSSSAESDTTSTSDYTRDALSRNGYDPSFVAMTSARDAYFSPAPSRAPSRTGSVASRSDRELDLRLAALKARSTAGSPASFDAGTTQQPYPGDYAYMDAPPHGLVRAHSVIQLRVPAPLRPGSASGLQRARSQASLYRQPSRENIHSFPPTTHSSQSSQDGTATPPEADALQYLQRSMSGRARPNPQASGDGEPHPWQPRILNKAHSRADSVSSHGSSGAPYVRSASANPYSEQQKQMPRRPSSANPYSDTQRQASQQLRHRASYESQNYSKPRSSQGYFRQSPDLWTSTHYQQLQMQYGGTAFDPRGGRYPPYVPRSGHSKNRSTSSNGYNAPHAPFRVLHSYNSPAYRHVPIWG</sequence>
<feature type="compositionally biased region" description="Polar residues" evidence="1">
    <location>
        <begin position="29"/>
        <end position="51"/>
    </location>
</feature>
<feature type="compositionally biased region" description="Polar residues" evidence="1">
    <location>
        <begin position="708"/>
        <end position="720"/>
    </location>
</feature>
<feature type="region of interest" description="Disordered" evidence="1">
    <location>
        <begin position="345"/>
        <end position="391"/>
    </location>
</feature>
<dbReference type="STRING" id="41688.A0A2N3N9N5"/>
<feature type="compositionally biased region" description="Low complexity" evidence="1">
    <location>
        <begin position="61"/>
        <end position="77"/>
    </location>
</feature>
<feature type="compositionally biased region" description="Polar residues" evidence="1">
    <location>
        <begin position="228"/>
        <end position="237"/>
    </location>
</feature>
<feature type="region of interest" description="Disordered" evidence="1">
    <location>
        <begin position="221"/>
        <end position="246"/>
    </location>
</feature>
<feature type="compositionally biased region" description="Low complexity" evidence="1">
    <location>
        <begin position="845"/>
        <end position="859"/>
    </location>
</feature>
<reference evidence="2 3" key="1">
    <citation type="journal article" date="2017" name="G3 (Bethesda)">
        <title>First Draft Genome Sequence of the Pathogenic Fungus Lomentospora prolificans (Formerly Scedosporium prolificans).</title>
        <authorList>
            <person name="Luo R."/>
            <person name="Zimin A."/>
            <person name="Workman R."/>
            <person name="Fan Y."/>
            <person name="Pertea G."/>
            <person name="Grossman N."/>
            <person name="Wear M.P."/>
            <person name="Jia B."/>
            <person name="Miller H."/>
            <person name="Casadevall A."/>
            <person name="Timp W."/>
            <person name="Zhang S.X."/>
            <person name="Salzberg S.L."/>
        </authorList>
    </citation>
    <scope>NUCLEOTIDE SEQUENCE [LARGE SCALE GENOMIC DNA]</scope>
    <source>
        <strain evidence="2 3">JHH-5317</strain>
    </source>
</reference>
<comment type="caution">
    <text evidence="2">The sequence shown here is derived from an EMBL/GenBank/DDBJ whole genome shotgun (WGS) entry which is preliminary data.</text>
</comment>
<dbReference type="VEuPathDB" id="FungiDB:jhhlp_003759"/>
<keyword evidence="3" id="KW-1185">Reference proteome</keyword>
<dbReference type="OrthoDB" id="5341904at2759"/>
<feature type="compositionally biased region" description="Basic and acidic residues" evidence="1">
    <location>
        <begin position="823"/>
        <end position="834"/>
    </location>
</feature>
<feature type="region of interest" description="Disordered" evidence="1">
    <location>
        <begin position="606"/>
        <end position="868"/>
    </location>
</feature>
<evidence type="ECO:0000313" key="2">
    <source>
        <dbReference type="EMBL" id="PKS09145.1"/>
    </source>
</evidence>
<dbReference type="AlphaFoldDB" id="A0A2N3N9N5"/>
<feature type="compositionally biased region" description="Polar residues" evidence="1">
    <location>
        <begin position="1110"/>
        <end position="1127"/>
    </location>
</feature>
<feature type="compositionally biased region" description="Low complexity" evidence="1">
    <location>
        <begin position="670"/>
        <end position="685"/>
    </location>
</feature>
<feature type="region of interest" description="Disordered" evidence="1">
    <location>
        <begin position="885"/>
        <end position="904"/>
    </location>
</feature>
<feature type="compositionally biased region" description="Basic and acidic residues" evidence="1">
    <location>
        <begin position="108"/>
        <end position="125"/>
    </location>
</feature>
<dbReference type="EMBL" id="NLAX01000010">
    <property type="protein sequence ID" value="PKS09145.1"/>
    <property type="molecule type" value="Genomic_DNA"/>
</dbReference>
<gene>
    <name evidence="2" type="ORF">jhhlp_003759</name>
</gene>
<name>A0A2N3N9N5_9PEZI</name>
<evidence type="ECO:0000256" key="1">
    <source>
        <dbReference type="SAM" id="MobiDB-lite"/>
    </source>
</evidence>
<feature type="region of interest" description="Disordered" evidence="1">
    <location>
        <begin position="472"/>
        <end position="576"/>
    </location>
</feature>
<feature type="region of interest" description="Disordered" evidence="1">
    <location>
        <begin position="1"/>
        <end position="157"/>
    </location>
</feature>
<dbReference type="InParanoid" id="A0A2N3N9N5"/>
<feature type="compositionally biased region" description="Low complexity" evidence="1">
    <location>
        <begin position="727"/>
        <end position="741"/>
    </location>
</feature>
<accession>A0A2N3N9N5</accession>
<feature type="compositionally biased region" description="Low complexity" evidence="1">
    <location>
        <begin position="795"/>
        <end position="809"/>
    </location>
</feature>
<feature type="compositionally biased region" description="Basic and acidic residues" evidence="1">
    <location>
        <begin position="559"/>
        <end position="572"/>
    </location>
</feature>
<organism evidence="2 3">
    <name type="scientific">Lomentospora prolificans</name>
    <dbReference type="NCBI Taxonomy" id="41688"/>
    <lineage>
        <taxon>Eukaryota</taxon>
        <taxon>Fungi</taxon>
        <taxon>Dikarya</taxon>
        <taxon>Ascomycota</taxon>
        <taxon>Pezizomycotina</taxon>
        <taxon>Sordariomycetes</taxon>
        <taxon>Hypocreomycetidae</taxon>
        <taxon>Microascales</taxon>
        <taxon>Microascaceae</taxon>
        <taxon>Lomentospora</taxon>
    </lineage>
</organism>
<evidence type="ECO:0000313" key="3">
    <source>
        <dbReference type="Proteomes" id="UP000233524"/>
    </source>
</evidence>
<feature type="compositionally biased region" description="Basic and acidic residues" evidence="1">
    <location>
        <begin position="745"/>
        <end position="754"/>
    </location>
</feature>
<feature type="compositionally biased region" description="Basic residues" evidence="1">
    <location>
        <begin position="126"/>
        <end position="137"/>
    </location>
</feature>
<proteinExistence type="predicted"/>
<feature type="region of interest" description="Disordered" evidence="1">
    <location>
        <begin position="1024"/>
        <end position="1127"/>
    </location>
</feature>